<keyword evidence="2" id="KW-0808">Transferase</keyword>
<evidence type="ECO:0000313" key="3">
    <source>
        <dbReference type="Proteomes" id="UP001595840"/>
    </source>
</evidence>
<proteinExistence type="predicted"/>
<dbReference type="Proteomes" id="UP001595840">
    <property type="component" value="Unassembled WGS sequence"/>
</dbReference>
<evidence type="ECO:0000313" key="2">
    <source>
        <dbReference type="EMBL" id="MFC4361489.1"/>
    </source>
</evidence>
<keyword evidence="3" id="KW-1185">Reference proteome</keyword>
<protein>
    <submittedName>
        <fullName evidence="2">GNAT family N-acetyltransferase</fullName>
        <ecNumber evidence="2">2.3.-.-</ecNumber>
    </submittedName>
</protein>
<dbReference type="RefSeq" id="WP_290259597.1">
    <property type="nucleotide sequence ID" value="NZ_JAUFQG010000004.1"/>
</dbReference>
<dbReference type="PROSITE" id="PS51186">
    <property type="entry name" value="GNAT"/>
    <property type="match status" value="1"/>
</dbReference>
<reference evidence="3" key="1">
    <citation type="journal article" date="2019" name="Int. J. Syst. Evol. Microbiol.">
        <title>The Global Catalogue of Microorganisms (GCM) 10K type strain sequencing project: providing services to taxonomists for standard genome sequencing and annotation.</title>
        <authorList>
            <consortium name="The Broad Institute Genomics Platform"/>
            <consortium name="The Broad Institute Genome Sequencing Center for Infectious Disease"/>
            <person name="Wu L."/>
            <person name="Ma J."/>
        </authorList>
    </citation>
    <scope>NUCLEOTIDE SEQUENCE [LARGE SCALE GENOMIC DNA]</scope>
    <source>
        <strain evidence="3">CECT 8570</strain>
    </source>
</reference>
<dbReference type="SUPFAM" id="SSF55729">
    <property type="entry name" value="Acyl-CoA N-acyltransferases (Nat)"/>
    <property type="match status" value="1"/>
</dbReference>
<dbReference type="GO" id="GO:0016746">
    <property type="term" value="F:acyltransferase activity"/>
    <property type="evidence" value="ECO:0007669"/>
    <property type="project" value="UniProtKB-KW"/>
</dbReference>
<name>A0ABV8V0P8_9GAMM</name>
<sequence>MQIRDLTECPHAIDQLATWHYRQWAALYPDHRQQTFADELRQSLEGLKVPRTWVICDGDQVFGSASVIYDDMSTHPELGPWLASVYIDEKLRGQGWGKKLISRLMADCAKTGFETVYLFTPGQEEFYQSLGWTLRNREMYQGEAVAIMSYDFSPHPATVSVNC</sequence>
<dbReference type="InterPro" id="IPR000182">
    <property type="entry name" value="GNAT_dom"/>
</dbReference>
<dbReference type="CDD" id="cd04301">
    <property type="entry name" value="NAT_SF"/>
    <property type="match status" value="1"/>
</dbReference>
<feature type="domain" description="N-acetyltransferase" evidence="1">
    <location>
        <begin position="1"/>
        <end position="153"/>
    </location>
</feature>
<accession>A0ABV8V0P8</accession>
<dbReference type="Gene3D" id="3.40.630.30">
    <property type="match status" value="1"/>
</dbReference>
<dbReference type="EMBL" id="JBHSCX010000003">
    <property type="protein sequence ID" value="MFC4361489.1"/>
    <property type="molecule type" value="Genomic_DNA"/>
</dbReference>
<gene>
    <name evidence="2" type="ORF">ACFOX3_04195</name>
</gene>
<comment type="caution">
    <text evidence="2">The sequence shown here is derived from an EMBL/GenBank/DDBJ whole genome shotgun (WGS) entry which is preliminary data.</text>
</comment>
<dbReference type="InterPro" id="IPR039840">
    <property type="entry name" value="NAA80"/>
</dbReference>
<dbReference type="Pfam" id="PF13508">
    <property type="entry name" value="Acetyltransf_7"/>
    <property type="match status" value="1"/>
</dbReference>
<dbReference type="EC" id="2.3.-.-" evidence="2"/>
<organism evidence="2 3">
    <name type="scientific">Simiduia curdlanivorans</name>
    <dbReference type="NCBI Taxonomy" id="1492769"/>
    <lineage>
        <taxon>Bacteria</taxon>
        <taxon>Pseudomonadati</taxon>
        <taxon>Pseudomonadota</taxon>
        <taxon>Gammaproteobacteria</taxon>
        <taxon>Cellvibrionales</taxon>
        <taxon>Cellvibrionaceae</taxon>
        <taxon>Simiduia</taxon>
    </lineage>
</organism>
<dbReference type="PANTHER" id="PTHR13538">
    <property type="entry name" value="N-ACETYLTRANSFERASE 6"/>
    <property type="match status" value="1"/>
</dbReference>
<keyword evidence="2" id="KW-0012">Acyltransferase</keyword>
<evidence type="ECO:0000259" key="1">
    <source>
        <dbReference type="PROSITE" id="PS51186"/>
    </source>
</evidence>
<dbReference type="InterPro" id="IPR016181">
    <property type="entry name" value="Acyl_CoA_acyltransferase"/>
</dbReference>
<dbReference type="PANTHER" id="PTHR13538:SF4">
    <property type="entry name" value="N-ALPHA-ACETYLTRANSFERASE 80"/>
    <property type="match status" value="1"/>
</dbReference>